<dbReference type="InterPro" id="IPR047971">
    <property type="entry name" value="ExeM-like"/>
</dbReference>
<evidence type="ECO:0008006" key="3">
    <source>
        <dbReference type="Google" id="ProtNLM"/>
    </source>
</evidence>
<accession>A0A037ZIF9</accession>
<dbReference type="EMBL" id="JFKE01000003">
    <property type="protein sequence ID" value="KAJ56235.1"/>
    <property type="molecule type" value="Genomic_DNA"/>
</dbReference>
<evidence type="ECO:0000313" key="1">
    <source>
        <dbReference type="EMBL" id="KAJ56235.1"/>
    </source>
</evidence>
<dbReference type="PANTHER" id="PTHR42834">
    <property type="entry name" value="ENDONUCLEASE/EXONUCLEASE/PHOSPHATASE FAMILY PROTEIN (AFU_ORTHOLOGUE AFUA_3G09210)"/>
    <property type="match status" value="1"/>
</dbReference>
<dbReference type="CDD" id="cd04486">
    <property type="entry name" value="YhcR_OBF_like"/>
    <property type="match status" value="1"/>
</dbReference>
<sequence length="1349" mass="141115">MMTVIFQEGFETDGNGTRYVTSVTEFTDGTGDFFIRTDGSNIGSFYQVAGQEGSSWFAVMDTDGEAPFATTLTMEFNDINIAGFSDLQISGLFAEDDDGSNQDWDADSLVFIEVSIDGGGFVKVLQFAATGGTNTEPGLDLDFDGTADSTLLTNTFQTFMADIAGTGALLDVRITVENLNAGDEDISFDDIQVTGTAAQTTVLNETFDDASGFTTSTGFFSDGGFDYFGITDGAGNGDFGAGSTPSGEKAITGNDGNYLVGMDLDGEGASLPVTVTWSDLDITGLTDLSFTGSFAEFFDNPGDIDAADFIRIEASIDGGPVQTVLEFRGADFSSSSSPSNGIFRVDTDGDGIGDGASLSEALAAFTAGIDGTGSSLDLSLVVSVNSGDEDFAVDNFQIVGAGGGTPQPGVIARAGDGVSVSEEGETIDTFTVELATTPSEGVTITIAAPDAQTLVSTDGVNFAASVQVNLSDTTPETITVKAVDDAVDETTPHTGNLTFTVSSGDNGYDGLAVNNLTLNIEDNDFSITKIHEVQGSGDASAMIGQEVTIEGIVVGTLTDGSGNISGYYLQEEDADADGDAATSEGIFVFAPGADVAVGDQIRVTGDVDEFNGLTELTNVSNSQTLQSGMTLPTATLITIGTDGYEAVEGMRVELVSGGEDPLTVITNFNLDRFGEVRVSEGTQTQPTQILDPETQQEEIQALIEANELGSLTIDDGSTAQNPDIYRLIDSGDGTPLDPTDVLTEAGPTLRLGTEVTSITGVMDERFGDYRLQADGPLDQVEGSNDRPTEAPEVGGDLKVASFNVLNFFTTLDEGSNGTGPNGDLNPRGADNAEELARQTAKIVAALVELDADIIGLQELENNGFGEGSAIATLVDALNAELGGEVYGFVDPGVDFVGTDAITTGLIYKIDEVSVAGADVLVFDEPSADTTFAIAEQIQAITNDQEVGDFDRNRPAVAATFVDENGAEITIAVNHFKSKGPSGLDDLLEDAINAGVSQDLIDALLADPNFDQNDGQGFWNQVRTDAAAELTEWLAGNPTGSTSPENVLILGDLNAYAKENPVSEITEDGFTDLAAEFIGEDAYSFVFDGQQGTLDYGLISGDLLDNVTGVAEWHINADEPDLLNYDNSFNNPAFFNDDLFASSDHDPLVIGITLDMPTVTTRFDFDTNDRGFFGHLITTVGDYAPDASFLPKFAKAVADQSAGLMISSAVDGAAPMGRPVQASFINGFGEGIGITTFGSDTFGPKGDARLIDGNEELIVDLAPTGDFGDADEIFIEFGTIRGEGSVTLEFYDEGELVDMVAADIVDGVIAYDLEGDASFDSVEIGVTDSLAVSITAIEVERFEADEFAFV</sequence>
<dbReference type="PANTHER" id="PTHR42834:SF1">
    <property type="entry name" value="ENDONUCLEASE_EXONUCLEASE_PHOSPHATASE FAMILY PROTEIN (AFU_ORTHOLOGUE AFUA_3G09210)"/>
    <property type="match status" value="1"/>
</dbReference>
<keyword evidence="2" id="KW-1185">Reference proteome</keyword>
<proteinExistence type="predicted"/>
<dbReference type="NCBIfam" id="NF033681">
    <property type="entry name" value="ExeM_NucH_DNase"/>
    <property type="match status" value="1"/>
</dbReference>
<dbReference type="InterPro" id="IPR036691">
    <property type="entry name" value="Endo/exonu/phosph_ase_sf"/>
</dbReference>
<evidence type="ECO:0000313" key="2">
    <source>
        <dbReference type="Proteomes" id="UP000026249"/>
    </source>
</evidence>
<dbReference type="Proteomes" id="UP000026249">
    <property type="component" value="Unassembled WGS sequence"/>
</dbReference>
<organism evidence="1 2">
    <name type="scientific">Actibacterium mucosum KCTC 23349</name>
    <dbReference type="NCBI Taxonomy" id="1454373"/>
    <lineage>
        <taxon>Bacteria</taxon>
        <taxon>Pseudomonadati</taxon>
        <taxon>Pseudomonadota</taxon>
        <taxon>Alphaproteobacteria</taxon>
        <taxon>Rhodobacterales</taxon>
        <taxon>Roseobacteraceae</taxon>
        <taxon>Actibacterium</taxon>
    </lineage>
</organism>
<dbReference type="Gene3D" id="3.60.10.10">
    <property type="entry name" value="Endonuclease/exonuclease/phosphatase"/>
    <property type="match status" value="1"/>
</dbReference>
<reference evidence="1 2" key="1">
    <citation type="submission" date="2014-03" db="EMBL/GenBank/DDBJ databases">
        <title>Draft Genome Sequence of Actibacterium mucosum KCTC 23349, a Marine Alphaproteobacterium with Complex Ionic Requirements Isolated from Mediterranean Seawater at Malvarrosa Beach, Valencia, Spain.</title>
        <authorList>
            <person name="Arahal D.R."/>
            <person name="Shao Z."/>
            <person name="Lai Q."/>
            <person name="Pujalte M.J."/>
        </authorList>
    </citation>
    <scope>NUCLEOTIDE SEQUENCE [LARGE SCALE GENOMIC DNA]</scope>
    <source>
        <strain evidence="1 2">KCTC 23349</strain>
    </source>
</reference>
<name>A0A037ZIF9_9RHOB</name>
<protein>
    <recommendedName>
        <fullName evidence="3">Endonuclease/exonuclease/phosphatase domain-containing protein</fullName>
    </recommendedName>
</protein>
<comment type="caution">
    <text evidence="1">The sequence shown here is derived from an EMBL/GenBank/DDBJ whole genome shotgun (WGS) entry which is preliminary data.</text>
</comment>
<gene>
    <name evidence="1" type="ORF">ACMU_10815</name>
</gene>
<dbReference type="STRING" id="1454373.ACMU_10815"/>
<dbReference type="SUPFAM" id="SSF56219">
    <property type="entry name" value="DNase I-like"/>
    <property type="match status" value="1"/>
</dbReference>